<evidence type="ECO:0000313" key="1">
    <source>
        <dbReference type="EMBL" id="KAG1305498.1"/>
    </source>
</evidence>
<dbReference type="GO" id="GO:0016020">
    <property type="term" value="C:membrane"/>
    <property type="evidence" value="ECO:0007669"/>
    <property type="project" value="InterPro"/>
</dbReference>
<dbReference type="Pfam" id="PF04724">
    <property type="entry name" value="Glyco_transf_17"/>
    <property type="match status" value="1"/>
</dbReference>
<dbReference type="GO" id="GO:0006044">
    <property type="term" value="P:N-acetylglucosamine metabolic process"/>
    <property type="evidence" value="ECO:0007669"/>
    <property type="project" value="TreeGrafter"/>
</dbReference>
<gene>
    <name evidence="1" type="ORF">G6F64_008337</name>
</gene>
<name>A0A9P6X521_RHIOR</name>
<protein>
    <submittedName>
        <fullName evidence="1">Uncharacterized protein</fullName>
    </submittedName>
</protein>
<dbReference type="PANTHER" id="PTHR12224:SF0">
    <property type="entry name" value="BETA-1,4-MANNOSYL-GLYCOPROTEIN 4-BETA-N-ACETYLGLUCOSAMINYLTRANSFERASE"/>
    <property type="match status" value="1"/>
</dbReference>
<proteinExistence type="predicted"/>
<dbReference type="EMBL" id="JAANQT010001354">
    <property type="protein sequence ID" value="KAG1305498.1"/>
    <property type="molecule type" value="Genomic_DNA"/>
</dbReference>
<dbReference type="InterPro" id="IPR006813">
    <property type="entry name" value="Glyco_trans_17"/>
</dbReference>
<organism evidence="1 2">
    <name type="scientific">Rhizopus oryzae</name>
    <name type="common">Mucormycosis agent</name>
    <name type="synonym">Rhizopus arrhizus var. delemar</name>
    <dbReference type="NCBI Taxonomy" id="64495"/>
    <lineage>
        <taxon>Eukaryota</taxon>
        <taxon>Fungi</taxon>
        <taxon>Fungi incertae sedis</taxon>
        <taxon>Mucoromycota</taxon>
        <taxon>Mucoromycotina</taxon>
        <taxon>Mucoromycetes</taxon>
        <taxon>Mucorales</taxon>
        <taxon>Mucorineae</taxon>
        <taxon>Rhizopodaceae</taxon>
        <taxon>Rhizopus</taxon>
    </lineage>
</organism>
<comment type="caution">
    <text evidence="1">The sequence shown here is derived from an EMBL/GenBank/DDBJ whole genome shotgun (WGS) entry which is preliminary data.</text>
</comment>
<accession>A0A9P6X521</accession>
<dbReference type="AlphaFoldDB" id="A0A9P6X521"/>
<dbReference type="GO" id="GO:0003830">
    <property type="term" value="F:beta-1,4-mannosylglycoprotein 4-beta-N-acetylglucosaminyltransferase activity"/>
    <property type="evidence" value="ECO:0007669"/>
    <property type="project" value="InterPro"/>
</dbReference>
<evidence type="ECO:0000313" key="2">
    <source>
        <dbReference type="Proteomes" id="UP000716291"/>
    </source>
</evidence>
<dbReference type="OrthoDB" id="6474464at2759"/>
<reference evidence="1" key="1">
    <citation type="journal article" date="2020" name="Microb. Genom.">
        <title>Genetic diversity of clinical and environmental Mucorales isolates obtained from an investigation of mucormycosis cases among solid organ transplant recipients.</title>
        <authorList>
            <person name="Nguyen M.H."/>
            <person name="Kaul D."/>
            <person name="Muto C."/>
            <person name="Cheng S.J."/>
            <person name="Richter R.A."/>
            <person name="Bruno V.M."/>
            <person name="Liu G."/>
            <person name="Beyhan S."/>
            <person name="Sundermann A.J."/>
            <person name="Mounaud S."/>
            <person name="Pasculle A.W."/>
            <person name="Nierman W.C."/>
            <person name="Driscoll E."/>
            <person name="Cumbie R."/>
            <person name="Clancy C.J."/>
            <person name="Dupont C.L."/>
        </authorList>
    </citation>
    <scope>NUCLEOTIDE SEQUENCE</scope>
    <source>
        <strain evidence="1">GL11</strain>
    </source>
</reference>
<keyword evidence="2" id="KW-1185">Reference proteome</keyword>
<sequence>MLPSTIITDLGYYTRPIWDKNTNNFKLIPHYYAESVPLKTLCELHGWNEKKNKNIKIYDAVIFSVELDLLEIRIRELWDIVDTFVILESNATFTGETKKLTFSEHRQRFEFAKEKLHHVTINQHPLPAGEGPFYNENQMRRAMDSALIEAGVQEGDLIIMSDVDEIVRPQTLSILKACDGVPDVLHLQLKNYLYSFEFFLDSNSWRAHIVRYKGEQTSYTHGQISENLLSDAGWHCSFCFRTISEFQFKMKSYSHADRVRYPELLDSSRIQKTICDGNDIFDMPPEAYTYKDLISKLGPMQPSTSSIGLPSTVLNNAAKYRFLLPGGCVREDFSAMNDSV</sequence>
<dbReference type="PANTHER" id="PTHR12224">
    <property type="entry name" value="BETA-1,4-MANNOSYL-GLYCOPROTEIN BETA-1,4-N-ACETYLGLUCOSAMINYL-TRANSFERASE"/>
    <property type="match status" value="1"/>
</dbReference>
<dbReference type="Proteomes" id="UP000716291">
    <property type="component" value="Unassembled WGS sequence"/>
</dbReference>